<feature type="coiled-coil region" evidence="1">
    <location>
        <begin position="680"/>
        <end position="714"/>
    </location>
</feature>
<gene>
    <name evidence="4" type="ORF">Tco025E_02286</name>
</gene>
<evidence type="ECO:0000256" key="1">
    <source>
        <dbReference type="SAM" id="Coils"/>
    </source>
</evidence>
<feature type="compositionally biased region" description="Low complexity" evidence="2">
    <location>
        <begin position="229"/>
        <end position="238"/>
    </location>
</feature>
<keyword evidence="1" id="KW-0175">Coiled coil</keyword>
<evidence type="ECO:0000259" key="3">
    <source>
        <dbReference type="Pfam" id="PF21007"/>
    </source>
</evidence>
<dbReference type="GeneID" id="40315897"/>
<feature type="region of interest" description="Disordered" evidence="2">
    <location>
        <begin position="1"/>
        <end position="244"/>
    </location>
</feature>
<feature type="compositionally biased region" description="Low complexity" evidence="2">
    <location>
        <begin position="68"/>
        <end position="80"/>
    </location>
</feature>
<evidence type="ECO:0000313" key="4">
    <source>
        <dbReference type="EMBL" id="RNF25138.1"/>
    </source>
</evidence>
<proteinExistence type="predicted"/>
<keyword evidence="5" id="KW-1185">Reference proteome</keyword>
<feature type="compositionally biased region" description="Acidic residues" evidence="2">
    <location>
        <begin position="22"/>
        <end position="40"/>
    </location>
</feature>
<feature type="compositionally biased region" description="Basic and acidic residues" evidence="2">
    <location>
        <begin position="184"/>
        <end position="203"/>
    </location>
</feature>
<protein>
    <submittedName>
        <fullName evidence="4">Trichohyalin</fullName>
    </submittedName>
</protein>
<feature type="region of interest" description="Disordered" evidence="2">
    <location>
        <begin position="377"/>
        <end position="399"/>
    </location>
</feature>
<dbReference type="Proteomes" id="UP000284403">
    <property type="component" value="Unassembled WGS sequence"/>
</dbReference>
<sequence length="781" mass="91367">MSSLKGAPSLSRPPTKGFSYDAFDDDFDDYIAPVESEEEEEHAKKEKHVKKKDKARKKSRSKKAEHQTTSTGRGEEVGTTGRRGDAGVQSAPAPAVGHDSADDAATQYSDDFEDDDAIPAPASPSVDRAGELQRARKGEQEEEERLERIAEEKMREARESHERQVRQWQLEQERAARAMQQQQEELRAQMEELKRLQEQKTSEAEQGVKPTSTTTAPAGDDKNDNFSTAAAERQQFTEQQRRRLRERERAVHLRRLEQEEAARTLFQRLAQDVREVFHELNLSVVASEKERLIKDERYRKEREAKDRRDELELQERMQKEAKEREEREAKFWGALETRETRFREFLEAKTLKDEAEREARWKRDLEDREARLRSDKDVRSELDRMDKERRDREDKNTRERDRALIQNLLDDVKRQYETQMEEARRQSELDRAHAEEMHRMELAAIEKRHAEAAGQSDRLHMQQIQMLESHTGNAARLEKIIEQMHSDMEATKKMNATLTEERLTALRQKEQLIDEQKSLVETVVEELKYTKQELEKERARVASLYAKFDISLSNFTKEAAEERRRCQEAQSHYETLRQQLEKDRKMMLYEVSQERKAFEQQYEEFMAKKLQAMSELQEERMAIARERTEAAMLRERHNTDEMEVLKSLRAQEEAYAAKVETIDEDRLAVKAMRCEQKRLLDEASAEREALRKEREAFESDKNELLRRFEELQFRAAEAGATHDRLRREVELNSTAKAKPKAAAAAGWAPTQADSAPAVGAVSRLQIDLSRQRAILKRISQP</sequence>
<dbReference type="OrthoDB" id="267504at2759"/>
<dbReference type="InterPro" id="IPR049390">
    <property type="entry name" value="FBF1_C"/>
</dbReference>
<reference evidence="4 5" key="1">
    <citation type="journal article" date="2018" name="BMC Genomics">
        <title>Genomic comparison of Trypanosoma conorhini and Trypanosoma rangeli to Trypanosoma cruzi strains of high and low virulence.</title>
        <authorList>
            <person name="Bradwell K.R."/>
            <person name="Koparde V.N."/>
            <person name="Matveyev A.V."/>
            <person name="Serrano M.G."/>
            <person name="Alves J.M."/>
            <person name="Parikh H."/>
            <person name="Huang B."/>
            <person name="Lee V."/>
            <person name="Espinosa-Alvarez O."/>
            <person name="Ortiz P.A."/>
            <person name="Costa-Martins A.G."/>
            <person name="Teixeira M.M."/>
            <person name="Buck G.A."/>
        </authorList>
    </citation>
    <scope>NUCLEOTIDE SEQUENCE [LARGE SCALE GENOMIC DNA]</scope>
    <source>
        <strain evidence="4 5">025E</strain>
    </source>
</reference>
<feature type="domain" description="Fas-binding factor 1 C-terminal" evidence="3">
    <location>
        <begin position="365"/>
        <end position="722"/>
    </location>
</feature>
<name>A0A3R7M239_9TRYP</name>
<dbReference type="AlphaFoldDB" id="A0A3R7M239"/>
<feature type="compositionally biased region" description="Basic and acidic residues" evidence="2">
    <location>
        <begin position="128"/>
        <end position="176"/>
    </location>
</feature>
<dbReference type="Pfam" id="PF21007">
    <property type="entry name" value="FBF1"/>
    <property type="match status" value="1"/>
</dbReference>
<dbReference type="EMBL" id="MKKU01000089">
    <property type="protein sequence ID" value="RNF25138.1"/>
    <property type="molecule type" value="Genomic_DNA"/>
</dbReference>
<feature type="region of interest" description="Disordered" evidence="2">
    <location>
        <begin position="734"/>
        <end position="756"/>
    </location>
</feature>
<comment type="caution">
    <text evidence="4">The sequence shown here is derived from an EMBL/GenBank/DDBJ whole genome shotgun (WGS) entry which is preliminary data.</text>
</comment>
<feature type="coiled-coil region" evidence="1">
    <location>
        <begin position="474"/>
        <end position="636"/>
    </location>
</feature>
<feature type="compositionally biased region" description="Basic residues" evidence="2">
    <location>
        <begin position="45"/>
        <end position="63"/>
    </location>
</feature>
<organism evidence="4 5">
    <name type="scientific">Trypanosoma conorhini</name>
    <dbReference type="NCBI Taxonomy" id="83891"/>
    <lineage>
        <taxon>Eukaryota</taxon>
        <taxon>Discoba</taxon>
        <taxon>Euglenozoa</taxon>
        <taxon>Kinetoplastea</taxon>
        <taxon>Metakinetoplastina</taxon>
        <taxon>Trypanosomatida</taxon>
        <taxon>Trypanosomatidae</taxon>
        <taxon>Trypanosoma</taxon>
    </lineage>
</organism>
<evidence type="ECO:0000313" key="5">
    <source>
        <dbReference type="Proteomes" id="UP000284403"/>
    </source>
</evidence>
<accession>A0A3R7M239</accession>
<dbReference type="RefSeq" id="XP_029230663.1">
    <property type="nucleotide sequence ID" value="XM_029369214.1"/>
</dbReference>
<evidence type="ECO:0000256" key="2">
    <source>
        <dbReference type="SAM" id="MobiDB-lite"/>
    </source>
</evidence>